<feature type="region of interest" description="Disordered" evidence="1">
    <location>
        <begin position="31"/>
        <end position="50"/>
    </location>
</feature>
<comment type="caution">
    <text evidence="3">The sequence shown here is derived from an EMBL/GenBank/DDBJ whole genome shotgun (WGS) entry which is preliminary data.</text>
</comment>
<keyword evidence="2" id="KW-0732">Signal</keyword>
<dbReference type="Proteomes" id="UP001153365">
    <property type="component" value="Unassembled WGS sequence"/>
</dbReference>
<evidence type="ECO:0000313" key="3">
    <source>
        <dbReference type="EMBL" id="CAH7674604.1"/>
    </source>
</evidence>
<sequence length="87" mass="9751">MIRFLSYMILLLVLMEALFIVPVIASPHKEKLEGCSSTTDDKDSCKKSEKKEGYTTIKINKKYMKHHAMDSGQPAKQGVGPQVPEDP</sequence>
<organism evidence="3 4">
    <name type="scientific">Phakopsora pachyrhizi</name>
    <name type="common">Asian soybean rust disease fungus</name>
    <dbReference type="NCBI Taxonomy" id="170000"/>
    <lineage>
        <taxon>Eukaryota</taxon>
        <taxon>Fungi</taxon>
        <taxon>Dikarya</taxon>
        <taxon>Basidiomycota</taxon>
        <taxon>Pucciniomycotina</taxon>
        <taxon>Pucciniomycetes</taxon>
        <taxon>Pucciniales</taxon>
        <taxon>Phakopsoraceae</taxon>
        <taxon>Phakopsora</taxon>
    </lineage>
</organism>
<dbReference type="EMBL" id="CALTRL010002066">
    <property type="protein sequence ID" value="CAH7674604.1"/>
    <property type="molecule type" value="Genomic_DNA"/>
</dbReference>
<name>A0AAV0AZD9_PHAPC</name>
<feature type="signal peptide" evidence="2">
    <location>
        <begin position="1"/>
        <end position="25"/>
    </location>
</feature>
<evidence type="ECO:0000256" key="1">
    <source>
        <dbReference type="SAM" id="MobiDB-lite"/>
    </source>
</evidence>
<evidence type="ECO:0000313" key="4">
    <source>
        <dbReference type="Proteomes" id="UP001153365"/>
    </source>
</evidence>
<proteinExistence type="predicted"/>
<keyword evidence="4" id="KW-1185">Reference proteome</keyword>
<feature type="region of interest" description="Disordered" evidence="1">
    <location>
        <begin position="66"/>
        <end position="87"/>
    </location>
</feature>
<feature type="chain" id="PRO_5043561091" evidence="2">
    <location>
        <begin position="26"/>
        <end position="87"/>
    </location>
</feature>
<reference evidence="3" key="1">
    <citation type="submission" date="2022-06" db="EMBL/GenBank/DDBJ databases">
        <authorList>
            <consortium name="SYNGENTA / RWTH Aachen University"/>
        </authorList>
    </citation>
    <scope>NUCLEOTIDE SEQUENCE</scope>
</reference>
<accession>A0AAV0AZD9</accession>
<gene>
    <name evidence="3" type="ORF">PPACK8108_LOCUS9516</name>
</gene>
<evidence type="ECO:0000256" key="2">
    <source>
        <dbReference type="SAM" id="SignalP"/>
    </source>
</evidence>
<dbReference type="AlphaFoldDB" id="A0AAV0AZD9"/>
<protein>
    <submittedName>
        <fullName evidence="3">Expressed protein</fullName>
    </submittedName>
</protein>